<feature type="domain" description="HTH cro/C1-type" evidence="1">
    <location>
        <begin position="19"/>
        <end position="73"/>
    </location>
</feature>
<keyword evidence="2" id="KW-0238">DNA-binding</keyword>
<dbReference type="EMBL" id="CP011074">
    <property type="protein sequence ID" value="AKF92713.1"/>
    <property type="molecule type" value="Genomic_DNA"/>
</dbReference>
<dbReference type="InterPro" id="IPR010982">
    <property type="entry name" value="Lambda_DNA-bd_dom_sf"/>
</dbReference>
<dbReference type="SUPFAM" id="SSF47413">
    <property type="entry name" value="lambda repressor-like DNA-binding domains"/>
    <property type="match status" value="1"/>
</dbReference>
<evidence type="ECO:0000259" key="1">
    <source>
        <dbReference type="PROSITE" id="PS50943"/>
    </source>
</evidence>
<reference evidence="2" key="1">
    <citation type="submission" date="2015-03" db="EMBL/GenBank/DDBJ databases">
        <title>MIGS Cultured Bacterial/Archaeal sample from Brevibacillus laterosporus.</title>
        <authorList>
            <person name="Zeng D."/>
            <person name="Zhu L."/>
            <person name="Dong G."/>
            <person name="Ye W."/>
            <person name="Ren D."/>
            <person name="Wu L."/>
            <person name="Xu J."/>
            <person name="Li G."/>
            <person name="Guo L."/>
        </authorList>
    </citation>
    <scope>NUCLEOTIDE SEQUENCE</scope>
    <source>
        <strain evidence="2">B9</strain>
    </source>
</reference>
<dbReference type="InterPro" id="IPR001387">
    <property type="entry name" value="Cro/C1-type_HTH"/>
</dbReference>
<organism evidence="2">
    <name type="scientific">Brevibacillus laterosporus</name>
    <name type="common">Bacillus laterosporus</name>
    <dbReference type="NCBI Taxonomy" id="1465"/>
    <lineage>
        <taxon>Bacteria</taxon>
        <taxon>Bacillati</taxon>
        <taxon>Bacillota</taxon>
        <taxon>Bacilli</taxon>
        <taxon>Bacillales</taxon>
        <taxon>Paenibacillaceae</taxon>
        <taxon>Brevibacillus</taxon>
    </lineage>
</organism>
<dbReference type="PROSITE" id="PS50943">
    <property type="entry name" value="HTH_CROC1"/>
    <property type="match status" value="1"/>
</dbReference>
<accession>A0A0F7BYW2</accession>
<sequence>MYAFEYNHQVAQIELRQRLQESLDSKGWKQKDLVKATGMDSATISQLMNNRRRMTLPQLETITRALQIQMDTFYECFLGECFNETGKLSPVKTAEFFIGCIKAERYDITKKIMDFINEDTDRKRLVDNTFKMAEHIFLSEQRNYSLPLYDIVINNSTTRNEQLAIAYFRRFIIARDVDITVSGYETLYQLLEYLPLLPQEYKFDAYYKILTFYNVVEKWDKLLKYAKELKELATSENEKKYITEALLYEVASYEGLKDYKTALHVIKEYATYGNEYVELAKINETLLLIEMGHVEYIEEHIKLISCDLNKLCVFLPVAIETYLQKDMLQNIEKLLSTFEKEIMEICGKTHILIKRHKLKLFQVLSAYYFIKGEKDKGFKYNLEALQLALMFKNVERLRSIILLHYQNDPSEEQKEEFATIMTRGNNQYEENMDFIIGGSVLIRFYRNQLGNNFVSNTY</sequence>
<dbReference type="CDD" id="cd00093">
    <property type="entry name" value="HTH_XRE"/>
    <property type="match status" value="1"/>
</dbReference>
<dbReference type="RefSeq" id="WP_031411347.1">
    <property type="nucleotide sequence ID" value="NZ_CP011074.1"/>
</dbReference>
<dbReference type="AlphaFoldDB" id="A0A0F7BYW2"/>
<proteinExistence type="predicted"/>
<protein>
    <submittedName>
        <fullName evidence="2">DNA-binding protein</fullName>
    </submittedName>
</protein>
<dbReference type="Pfam" id="PF13443">
    <property type="entry name" value="HTH_26"/>
    <property type="match status" value="1"/>
</dbReference>
<gene>
    <name evidence="2" type="ORF">EX87_02750</name>
</gene>
<name>A0A0F7BYW2_BRELA</name>
<evidence type="ECO:0000313" key="2">
    <source>
        <dbReference type="EMBL" id="AKF92713.1"/>
    </source>
</evidence>
<dbReference type="GO" id="GO:0003677">
    <property type="term" value="F:DNA binding"/>
    <property type="evidence" value="ECO:0007669"/>
    <property type="project" value="UniProtKB-KW"/>
</dbReference>
<dbReference type="SMART" id="SM00530">
    <property type="entry name" value="HTH_XRE"/>
    <property type="match status" value="1"/>
</dbReference>
<dbReference type="Gene3D" id="1.10.260.40">
    <property type="entry name" value="lambda repressor-like DNA-binding domains"/>
    <property type="match status" value="1"/>
</dbReference>